<keyword evidence="2 4" id="KW-0479">Metal-binding</keyword>
<proteinExistence type="predicted"/>
<dbReference type="GO" id="GO:0020037">
    <property type="term" value="F:heme binding"/>
    <property type="evidence" value="ECO:0007669"/>
    <property type="project" value="InterPro"/>
</dbReference>
<dbReference type="PANTHER" id="PTHR35008">
    <property type="entry name" value="BLL4482 PROTEIN-RELATED"/>
    <property type="match status" value="1"/>
</dbReference>
<dbReference type="SUPFAM" id="SSF46626">
    <property type="entry name" value="Cytochrome c"/>
    <property type="match status" value="1"/>
</dbReference>
<reference evidence="6 7" key="1">
    <citation type="journal article" date="2014" name="Genome Announc.">
        <title>Draft Genome Sequences of Marine Flavobacterium Algibacter lectus Strains SS8 and NR4.</title>
        <authorList>
            <person name="Takatani N."/>
            <person name="Nakanishi M."/>
            <person name="Meirelles P."/>
            <person name="Mino S."/>
            <person name="Suda W."/>
            <person name="Oshima K."/>
            <person name="Hattori M."/>
            <person name="Ohkuma M."/>
            <person name="Hosokawa M."/>
            <person name="Miyashita K."/>
            <person name="Thompson F.L."/>
            <person name="Niwa A."/>
            <person name="Sawabe T."/>
            <person name="Sawabe T."/>
        </authorList>
    </citation>
    <scope>NUCLEOTIDE SEQUENCE [LARGE SCALE GENOMIC DNA]</scope>
    <source>
        <strain evidence="7">JCM19274</strain>
    </source>
</reference>
<evidence type="ECO:0000313" key="6">
    <source>
        <dbReference type="EMBL" id="GAL79852.1"/>
    </source>
</evidence>
<dbReference type="InterPro" id="IPR051459">
    <property type="entry name" value="Cytochrome_c-type_DH"/>
</dbReference>
<dbReference type="PROSITE" id="PS51007">
    <property type="entry name" value="CYTC"/>
    <property type="match status" value="1"/>
</dbReference>
<evidence type="ECO:0000256" key="4">
    <source>
        <dbReference type="PROSITE-ProRule" id="PRU00433"/>
    </source>
</evidence>
<accession>A0A090X5N7</accession>
<organism evidence="6 7">
    <name type="scientific">Algibacter lectus</name>
    <dbReference type="NCBI Taxonomy" id="221126"/>
    <lineage>
        <taxon>Bacteria</taxon>
        <taxon>Pseudomonadati</taxon>
        <taxon>Bacteroidota</taxon>
        <taxon>Flavobacteriia</taxon>
        <taxon>Flavobacteriales</taxon>
        <taxon>Flavobacteriaceae</taxon>
        <taxon>Algibacter</taxon>
    </lineage>
</organism>
<keyword evidence="1 4" id="KW-0349">Heme</keyword>
<dbReference type="GO" id="GO:0009055">
    <property type="term" value="F:electron transfer activity"/>
    <property type="evidence" value="ECO:0007669"/>
    <property type="project" value="InterPro"/>
</dbReference>
<feature type="domain" description="Cytochrome c" evidence="5">
    <location>
        <begin position="32"/>
        <end position="120"/>
    </location>
</feature>
<dbReference type="Pfam" id="PF00034">
    <property type="entry name" value="Cytochrom_C"/>
    <property type="match status" value="1"/>
</dbReference>
<gene>
    <name evidence="6" type="ORF">JCM19274_2524</name>
</gene>
<protein>
    <submittedName>
        <fullName evidence="6">Cytochrome C</fullName>
    </submittedName>
</protein>
<dbReference type="PANTHER" id="PTHR35008:SF8">
    <property type="entry name" value="ALCOHOL DEHYDROGENASE CYTOCHROME C SUBUNIT"/>
    <property type="match status" value="1"/>
</dbReference>
<evidence type="ECO:0000313" key="7">
    <source>
        <dbReference type="Proteomes" id="UP000029643"/>
    </source>
</evidence>
<comment type="caution">
    <text evidence="6">The sequence shown here is derived from an EMBL/GenBank/DDBJ whole genome shotgun (WGS) entry which is preliminary data.</text>
</comment>
<dbReference type="RefSeq" id="WP_193747232.1">
    <property type="nucleotide sequence ID" value="NZ_BBNU01000008.1"/>
</dbReference>
<dbReference type="AlphaFoldDB" id="A0A090X5N7"/>
<dbReference type="STRING" id="221126.SAMN04489722_10735"/>
<dbReference type="EMBL" id="BBNU01000008">
    <property type="protein sequence ID" value="GAL79852.1"/>
    <property type="molecule type" value="Genomic_DNA"/>
</dbReference>
<keyword evidence="3 4" id="KW-0408">Iron</keyword>
<dbReference type="Gene3D" id="1.10.760.10">
    <property type="entry name" value="Cytochrome c-like domain"/>
    <property type="match status" value="1"/>
</dbReference>
<dbReference type="InterPro" id="IPR036909">
    <property type="entry name" value="Cyt_c-like_dom_sf"/>
</dbReference>
<dbReference type="InterPro" id="IPR009056">
    <property type="entry name" value="Cyt_c-like_dom"/>
</dbReference>
<evidence type="ECO:0000256" key="2">
    <source>
        <dbReference type="ARBA" id="ARBA00022723"/>
    </source>
</evidence>
<evidence type="ECO:0000256" key="3">
    <source>
        <dbReference type="ARBA" id="ARBA00023004"/>
    </source>
</evidence>
<dbReference type="Proteomes" id="UP000029643">
    <property type="component" value="Unassembled WGS sequence"/>
</dbReference>
<evidence type="ECO:0000256" key="1">
    <source>
        <dbReference type="ARBA" id="ARBA00022617"/>
    </source>
</evidence>
<name>A0A090X5N7_9FLAO</name>
<evidence type="ECO:0000259" key="5">
    <source>
        <dbReference type="PROSITE" id="PS51007"/>
    </source>
</evidence>
<dbReference type="GO" id="GO:0046872">
    <property type="term" value="F:metal ion binding"/>
    <property type="evidence" value="ECO:0007669"/>
    <property type="project" value="UniProtKB-KW"/>
</dbReference>
<sequence length="138" mass="15505">MKLIACCFLICCSLYSIIPTKPNYTQTDPLKESIVRGREIYNDFCMSCHLPSGKGVEKVYPPLSKSDYLQTERIASIKAIKFGLTGRIVVNDKIYNGTMMPLGLSDDEVADVMNYITNAWGNKNDKIITEDEVAKIKK</sequence>